<proteinExistence type="inferred from homology"/>
<dbReference type="AlphaFoldDB" id="A0A1I0CKW9"/>
<dbReference type="InterPro" id="IPR036627">
    <property type="entry name" value="CobW-likC_sf"/>
</dbReference>
<dbReference type="InterPro" id="IPR051927">
    <property type="entry name" value="Zn_Chap_cDPG_Synth"/>
</dbReference>
<keyword evidence="8" id="KW-1185">Reference proteome</keyword>
<evidence type="ECO:0000256" key="4">
    <source>
        <dbReference type="ARBA" id="ARBA00034320"/>
    </source>
</evidence>
<gene>
    <name evidence="7" type="ORF">SAMN04487772_11056</name>
</gene>
<dbReference type="OrthoDB" id="9808822at2"/>
<evidence type="ECO:0000256" key="1">
    <source>
        <dbReference type="ARBA" id="ARBA00022741"/>
    </source>
</evidence>
<dbReference type="Proteomes" id="UP000199800">
    <property type="component" value="Unassembled WGS sequence"/>
</dbReference>
<comment type="catalytic activity">
    <reaction evidence="5">
        <text>GTP + H2O = GDP + phosphate + H(+)</text>
        <dbReference type="Rhea" id="RHEA:19669"/>
        <dbReference type="ChEBI" id="CHEBI:15377"/>
        <dbReference type="ChEBI" id="CHEBI:15378"/>
        <dbReference type="ChEBI" id="CHEBI:37565"/>
        <dbReference type="ChEBI" id="CHEBI:43474"/>
        <dbReference type="ChEBI" id="CHEBI:58189"/>
    </reaction>
    <physiologicalReaction direction="left-to-right" evidence="5">
        <dbReference type="Rhea" id="RHEA:19670"/>
    </physiologicalReaction>
</comment>
<keyword evidence="1" id="KW-0547">Nucleotide-binding</keyword>
<accession>A0A1I0CKW9</accession>
<evidence type="ECO:0000313" key="7">
    <source>
        <dbReference type="EMBL" id="SET20092.1"/>
    </source>
</evidence>
<dbReference type="InterPro" id="IPR027417">
    <property type="entry name" value="P-loop_NTPase"/>
</dbReference>
<dbReference type="SMART" id="SM00833">
    <property type="entry name" value="CobW_C"/>
    <property type="match status" value="1"/>
</dbReference>
<dbReference type="Pfam" id="PF07683">
    <property type="entry name" value="CobW_C"/>
    <property type="match status" value="1"/>
</dbReference>
<dbReference type="InterPro" id="IPR011629">
    <property type="entry name" value="CobW-like_C"/>
</dbReference>
<evidence type="ECO:0000256" key="3">
    <source>
        <dbReference type="ARBA" id="ARBA00023186"/>
    </source>
</evidence>
<dbReference type="SUPFAM" id="SSF52540">
    <property type="entry name" value="P-loop containing nucleoside triphosphate hydrolases"/>
    <property type="match status" value="1"/>
</dbReference>
<protein>
    <submittedName>
        <fullName evidence="7">GTPase, G3E family</fullName>
    </submittedName>
</protein>
<name>A0A1I0CKW9_9FIRM</name>
<dbReference type="EMBL" id="FOHN01000010">
    <property type="protein sequence ID" value="SET20092.1"/>
    <property type="molecule type" value="Genomic_DNA"/>
</dbReference>
<reference evidence="7 8" key="1">
    <citation type="submission" date="2016-10" db="EMBL/GenBank/DDBJ databases">
        <authorList>
            <person name="de Groot N.N."/>
        </authorList>
    </citation>
    <scope>NUCLEOTIDE SEQUENCE [LARGE SCALE GENOMIC DNA]</scope>
    <source>
        <strain evidence="7 8">DSM 1801</strain>
    </source>
</reference>
<evidence type="ECO:0000256" key="2">
    <source>
        <dbReference type="ARBA" id="ARBA00022801"/>
    </source>
</evidence>
<dbReference type="RefSeq" id="WP_092477782.1">
    <property type="nucleotide sequence ID" value="NZ_FOHN01000010.1"/>
</dbReference>
<keyword evidence="3" id="KW-0143">Chaperone</keyword>
<dbReference type="STRING" id="29364.SAMN04487772_11056"/>
<dbReference type="Pfam" id="PF02492">
    <property type="entry name" value="cobW"/>
    <property type="match status" value="1"/>
</dbReference>
<keyword evidence="2" id="KW-0378">Hydrolase</keyword>
<dbReference type="Gene3D" id="3.30.1220.10">
    <property type="entry name" value="CobW-like, C-terminal domain"/>
    <property type="match status" value="1"/>
</dbReference>
<feature type="domain" description="CobW C-terminal" evidence="6">
    <location>
        <begin position="251"/>
        <end position="366"/>
    </location>
</feature>
<dbReference type="Gene3D" id="3.40.50.300">
    <property type="entry name" value="P-loop containing nucleotide triphosphate hydrolases"/>
    <property type="match status" value="1"/>
</dbReference>
<evidence type="ECO:0000313" key="8">
    <source>
        <dbReference type="Proteomes" id="UP000199800"/>
    </source>
</evidence>
<evidence type="ECO:0000256" key="5">
    <source>
        <dbReference type="ARBA" id="ARBA00049117"/>
    </source>
</evidence>
<organism evidence="7 8">
    <name type="scientific">[Clostridium] polysaccharolyticum</name>
    <dbReference type="NCBI Taxonomy" id="29364"/>
    <lineage>
        <taxon>Bacteria</taxon>
        <taxon>Bacillati</taxon>
        <taxon>Bacillota</taxon>
        <taxon>Clostridia</taxon>
        <taxon>Lachnospirales</taxon>
        <taxon>Lachnospiraceae</taxon>
    </lineage>
</organism>
<dbReference type="InterPro" id="IPR003495">
    <property type="entry name" value="CobW/HypB/UreG_nucleotide-bd"/>
</dbReference>
<dbReference type="PANTHER" id="PTHR43603">
    <property type="entry name" value="COBW DOMAIN-CONTAINING PROTEIN DDB_G0274527"/>
    <property type="match status" value="1"/>
</dbReference>
<sequence>MSLREVPVVLITGYLGSGKTTLMQHILQQENRKSALIVNDMGSINIDASLLKKTGNQVVQVEMVEMQNGCICCTLKDEFMNEIERLAADRSIEAIFVEASGISEPSSIAGAFVGYEEQTPDTRVYLKTVASVVDVDRIYREFLHDLESEEEAEDGDIINLIMDQIEFCNVLLLNKTDLLSDAQIQEVKAALRNIQQEAEIIPCVQGKVELDALLDREDFDFEDVLASSSVQKALNECEPDDENACVDEYGISSFVFEERAPFNRTAFRKLIENYPETLIRSKGYIWFSDDYKHVQLFEQAGRNASITELSEWMAAWSEKELKALEEEYPDIRDDWDEIYGDRVNQLVFIGKGYEKAEILKLVNDCIEQNNSCTG</sequence>
<dbReference type="CDD" id="cd03112">
    <property type="entry name" value="CobW-like"/>
    <property type="match status" value="1"/>
</dbReference>
<dbReference type="GO" id="GO:0016787">
    <property type="term" value="F:hydrolase activity"/>
    <property type="evidence" value="ECO:0007669"/>
    <property type="project" value="UniProtKB-KW"/>
</dbReference>
<comment type="similarity">
    <text evidence="4">Belongs to the SIMIBI class G3E GTPase family. ZNG1 subfamily.</text>
</comment>
<evidence type="ECO:0000259" key="6">
    <source>
        <dbReference type="SMART" id="SM00833"/>
    </source>
</evidence>
<dbReference type="PANTHER" id="PTHR43603:SF1">
    <property type="entry name" value="ZINC-REGULATED GTPASE METALLOPROTEIN ACTIVATOR 1"/>
    <property type="match status" value="1"/>
</dbReference>
<dbReference type="GO" id="GO:0000166">
    <property type="term" value="F:nucleotide binding"/>
    <property type="evidence" value="ECO:0007669"/>
    <property type="project" value="UniProtKB-KW"/>
</dbReference>